<dbReference type="InterPro" id="IPR007138">
    <property type="entry name" value="ABM_dom"/>
</dbReference>
<keyword evidence="3" id="KW-1185">Reference proteome</keyword>
<proteinExistence type="predicted"/>
<keyword evidence="2" id="KW-0560">Oxidoreductase</keyword>
<dbReference type="PANTHER" id="PTHR34474">
    <property type="entry name" value="SIGNAL TRANSDUCTION PROTEIN TRAP"/>
    <property type="match status" value="1"/>
</dbReference>
<comment type="caution">
    <text evidence="2">The sequence shown here is derived from an EMBL/GenBank/DDBJ whole genome shotgun (WGS) entry which is preliminary data.</text>
</comment>
<dbReference type="Pfam" id="PF03992">
    <property type="entry name" value="ABM"/>
    <property type="match status" value="1"/>
</dbReference>
<accession>A0ABQ2KR86</accession>
<dbReference type="PANTHER" id="PTHR34474:SF1">
    <property type="entry name" value="HEME-DEGRADING MONOOXYGENASE HMOA"/>
    <property type="match status" value="1"/>
</dbReference>
<dbReference type="EMBL" id="BMLN01000001">
    <property type="protein sequence ID" value="GGN90977.1"/>
    <property type="molecule type" value="Genomic_DNA"/>
</dbReference>
<name>A0ABQ2KR86_9BACL</name>
<evidence type="ECO:0000313" key="2">
    <source>
        <dbReference type="EMBL" id="GGN90977.1"/>
    </source>
</evidence>
<dbReference type="InterPro" id="IPR050404">
    <property type="entry name" value="Heme-degrading_MO"/>
</dbReference>
<evidence type="ECO:0000313" key="3">
    <source>
        <dbReference type="Proteomes" id="UP000606653"/>
    </source>
</evidence>
<dbReference type="RefSeq" id="WP_018975132.1">
    <property type="nucleotide sequence ID" value="NZ_BMLN01000001.1"/>
</dbReference>
<reference evidence="3" key="1">
    <citation type="journal article" date="2019" name="Int. J. Syst. Evol. Microbiol.">
        <title>The Global Catalogue of Microorganisms (GCM) 10K type strain sequencing project: providing services to taxonomists for standard genome sequencing and annotation.</title>
        <authorList>
            <consortium name="The Broad Institute Genomics Platform"/>
            <consortium name="The Broad Institute Genome Sequencing Center for Infectious Disease"/>
            <person name="Wu L."/>
            <person name="Ma J."/>
        </authorList>
    </citation>
    <scope>NUCLEOTIDE SEQUENCE [LARGE SCALE GENOMIC DNA]</scope>
    <source>
        <strain evidence="3">CGMCC 1.6964</strain>
    </source>
</reference>
<dbReference type="SUPFAM" id="SSF54909">
    <property type="entry name" value="Dimeric alpha+beta barrel"/>
    <property type="match status" value="1"/>
</dbReference>
<dbReference type="GO" id="GO:0004497">
    <property type="term" value="F:monooxygenase activity"/>
    <property type="evidence" value="ECO:0007669"/>
    <property type="project" value="UniProtKB-KW"/>
</dbReference>
<dbReference type="Gene3D" id="3.30.70.100">
    <property type="match status" value="1"/>
</dbReference>
<dbReference type="Proteomes" id="UP000606653">
    <property type="component" value="Unassembled WGS sequence"/>
</dbReference>
<dbReference type="PROSITE" id="PS51725">
    <property type="entry name" value="ABM"/>
    <property type="match status" value="1"/>
</dbReference>
<protein>
    <submittedName>
        <fullName evidence="2">Antibiotic biosynthesis monooxygenase</fullName>
    </submittedName>
</protein>
<feature type="domain" description="ABM" evidence="1">
    <location>
        <begin position="2"/>
        <end position="98"/>
    </location>
</feature>
<gene>
    <name evidence="2" type="primary">yetG</name>
    <name evidence="2" type="ORF">GCM10010969_01970</name>
</gene>
<organism evidence="2 3">
    <name type="scientific">Saccharibacillus kuerlensis</name>
    <dbReference type="NCBI Taxonomy" id="459527"/>
    <lineage>
        <taxon>Bacteria</taxon>
        <taxon>Bacillati</taxon>
        <taxon>Bacillota</taxon>
        <taxon>Bacilli</taxon>
        <taxon>Bacillales</taxon>
        <taxon>Paenibacillaceae</taxon>
        <taxon>Saccharibacillus</taxon>
    </lineage>
</organism>
<evidence type="ECO:0000259" key="1">
    <source>
        <dbReference type="PROSITE" id="PS51725"/>
    </source>
</evidence>
<keyword evidence="2" id="KW-0503">Monooxygenase</keyword>
<sequence length="111" mass="12759">MFVVMRTITVKEGTSGLVVERFSQPGIVEEQPGFVDIQVLVKEVRRGEEEVVVQIRWESKEAWKNWEKSDAHIQGHRNSRGQQPPDHVLSTSHAAYELKTLKLPRNAENRV</sequence>
<dbReference type="InterPro" id="IPR011008">
    <property type="entry name" value="Dimeric_a/b-barrel"/>
</dbReference>